<accession>A0ACD5GPN1</accession>
<reference evidence="1 2" key="1">
    <citation type="journal article" date="2016" name="Genome Announc.">
        <title>Draft Genome Sequence of the Thermotolerant Cyanobacterium Desertifilum sp. IPPAS B-1220.</title>
        <authorList>
            <person name="Mironov K.S."/>
            <person name="Sinetova M.A."/>
            <person name="Bolatkhan K."/>
            <person name="Zayadan B.K."/>
            <person name="Ustinova V.V."/>
            <person name="Kupriyanova E.V."/>
            <person name="Skrypnik A.N."/>
            <person name="Gogoleva N.E."/>
            <person name="Gogolev Y.V."/>
            <person name="Los D.A."/>
        </authorList>
    </citation>
    <scope>NUCLEOTIDE SEQUENCE [LARGE SCALE GENOMIC DNA]</scope>
    <source>
        <strain evidence="1 2">IPPAS B-1220</strain>
    </source>
</reference>
<proteinExistence type="predicted"/>
<name>A0ACD5GPN1_9CYAN</name>
<evidence type="ECO:0000313" key="1">
    <source>
        <dbReference type="EMBL" id="XPM62703.1"/>
    </source>
</evidence>
<gene>
    <name evidence="1" type="ORF">BH720_024230</name>
</gene>
<dbReference type="Proteomes" id="UP000095472">
    <property type="component" value="Chromosome"/>
</dbReference>
<dbReference type="EMBL" id="CP182909">
    <property type="protein sequence ID" value="XPM62703.1"/>
    <property type="molecule type" value="Genomic_DNA"/>
</dbReference>
<organism evidence="1 2">
    <name type="scientific">Desertifilum tharense IPPAS B-1220</name>
    <dbReference type="NCBI Taxonomy" id="1781255"/>
    <lineage>
        <taxon>Bacteria</taxon>
        <taxon>Bacillati</taxon>
        <taxon>Cyanobacteriota</taxon>
        <taxon>Cyanophyceae</taxon>
        <taxon>Desertifilales</taxon>
        <taxon>Desertifilaceae</taxon>
        <taxon>Desertifilum</taxon>
    </lineage>
</organism>
<evidence type="ECO:0000313" key="2">
    <source>
        <dbReference type="Proteomes" id="UP000095472"/>
    </source>
</evidence>
<sequence>MNLLRSLKPATLYQWLKRLQQPSKRAQLLQQRNLELEHQMQQRTEQLHKALIEVKRQAKQAELINQIVQAIRGTLVLDEILQTTVNQLHEVLNVSRCLIFRLDATEQFAIRYVSEATSEGTSLMGLCCEFYRYYRADLVQGNALFFPELTIALPRKFAKRRESVIFARL</sequence>
<keyword evidence="2" id="KW-1185">Reference proteome</keyword>
<protein>
    <submittedName>
        <fullName evidence="1">GAF domain-containing protein</fullName>
    </submittedName>
</protein>